<reference evidence="3" key="1">
    <citation type="submission" date="2022-11" db="UniProtKB">
        <authorList>
            <consortium name="WormBaseParasite"/>
        </authorList>
    </citation>
    <scope>IDENTIFICATION</scope>
</reference>
<dbReference type="SMART" id="SM00225">
    <property type="entry name" value="BTB"/>
    <property type="match status" value="1"/>
</dbReference>
<protein>
    <submittedName>
        <fullName evidence="3">BTB domain-containing protein</fullName>
    </submittedName>
</protein>
<dbReference type="InterPro" id="IPR011333">
    <property type="entry name" value="SKP1/BTB/POZ_sf"/>
</dbReference>
<evidence type="ECO:0000313" key="3">
    <source>
        <dbReference type="WBParaSite" id="PSAMB.scaffold7983size6800.g30804.t2"/>
    </source>
</evidence>
<proteinExistence type="predicted"/>
<evidence type="ECO:0000259" key="1">
    <source>
        <dbReference type="PROSITE" id="PS50097"/>
    </source>
</evidence>
<dbReference type="PANTHER" id="PTHR24410:SF47">
    <property type="entry name" value="BTB DOMAIN-CONTAINING PROTEIN"/>
    <property type="match status" value="1"/>
</dbReference>
<evidence type="ECO:0000313" key="2">
    <source>
        <dbReference type="Proteomes" id="UP000887566"/>
    </source>
</evidence>
<name>A0A914XDD8_9BILA</name>
<dbReference type="SUPFAM" id="SSF54695">
    <property type="entry name" value="POZ domain"/>
    <property type="match status" value="1"/>
</dbReference>
<dbReference type="PANTHER" id="PTHR24410">
    <property type="entry name" value="HL07962P-RELATED"/>
    <property type="match status" value="1"/>
</dbReference>
<feature type="domain" description="BTB" evidence="1">
    <location>
        <begin position="59"/>
        <end position="127"/>
    </location>
</feature>
<dbReference type="PROSITE" id="PS50097">
    <property type="entry name" value="BTB"/>
    <property type="match status" value="1"/>
</dbReference>
<dbReference type="InterPro" id="IPR051481">
    <property type="entry name" value="BTB-POZ/Galectin-3-binding"/>
</dbReference>
<dbReference type="Pfam" id="PF00651">
    <property type="entry name" value="BTB"/>
    <property type="match status" value="1"/>
</dbReference>
<accession>A0A914XDD8</accession>
<keyword evidence="2" id="KW-1185">Reference proteome</keyword>
<dbReference type="InterPro" id="IPR000210">
    <property type="entry name" value="BTB/POZ_dom"/>
</dbReference>
<dbReference type="CDD" id="cd18292">
    <property type="entry name" value="BTB_POZ_BTBD17"/>
    <property type="match status" value="1"/>
</dbReference>
<dbReference type="AlphaFoldDB" id="A0A914XDD8"/>
<dbReference type="Gene3D" id="3.30.710.10">
    <property type="entry name" value="Potassium Channel Kv1.1, Chain A"/>
    <property type="match status" value="1"/>
</dbReference>
<organism evidence="2 3">
    <name type="scientific">Plectus sambesii</name>
    <dbReference type="NCBI Taxonomy" id="2011161"/>
    <lineage>
        <taxon>Eukaryota</taxon>
        <taxon>Metazoa</taxon>
        <taxon>Ecdysozoa</taxon>
        <taxon>Nematoda</taxon>
        <taxon>Chromadorea</taxon>
        <taxon>Plectida</taxon>
        <taxon>Plectina</taxon>
        <taxon>Plectoidea</taxon>
        <taxon>Plectidae</taxon>
        <taxon>Plectus</taxon>
    </lineage>
</organism>
<dbReference type="Proteomes" id="UP000887566">
    <property type="component" value="Unplaced"/>
</dbReference>
<sequence length="227" mass="25862">MADVGAGGVQPSPLSPLSPISWTSSSSMTFGYIEGMDCFADDREALNDFAKYFNNAHLSDVTLIVGEETFSAHRIILTKSSEVFERMLSTKWNGDKKEIELVEEPQCNKVFASFLRFLYCNHVSLHAENTLPILMLADKYNVTSLRKVCLEYAMNHIVPLLSLKDLFHIWFQYTTKCFHQALTAACIATLAQHFSDIISSEEWEKEWLSVDRDQMTEFLKCNELVLP</sequence>
<dbReference type="WBParaSite" id="PSAMB.scaffold7983size6800.g30804.t2">
    <property type="protein sequence ID" value="PSAMB.scaffold7983size6800.g30804.t2"/>
    <property type="gene ID" value="PSAMB.scaffold7983size6800.g30804"/>
</dbReference>